<dbReference type="PANTHER" id="PTHR42815:SF2">
    <property type="entry name" value="FAD-BINDING, PUTATIVE (AFU_ORTHOLOGUE AFUA_6G07600)-RELATED"/>
    <property type="match status" value="1"/>
</dbReference>
<evidence type="ECO:0000313" key="1">
    <source>
        <dbReference type="EMBL" id="SYW83542.1"/>
    </source>
</evidence>
<comment type="caution">
    <text evidence="1">The sequence shown here is derived from an EMBL/GenBank/DDBJ whole genome shotgun (WGS) entry which is preliminary data.</text>
</comment>
<gene>
    <name evidence="1" type="ORF">UBRO2_05227</name>
</gene>
<organism evidence="1 2">
    <name type="scientific">Ustilago bromivora</name>
    <dbReference type="NCBI Taxonomy" id="307758"/>
    <lineage>
        <taxon>Eukaryota</taxon>
        <taxon>Fungi</taxon>
        <taxon>Dikarya</taxon>
        <taxon>Basidiomycota</taxon>
        <taxon>Ustilaginomycotina</taxon>
        <taxon>Ustilaginomycetes</taxon>
        <taxon>Ustilaginales</taxon>
        <taxon>Ustilaginaceae</taxon>
        <taxon>Ustilago</taxon>
    </lineage>
</organism>
<dbReference type="AlphaFoldDB" id="A0A8H8QRD7"/>
<protein>
    <submittedName>
        <fullName evidence="1">Uncharacterized protein</fullName>
    </submittedName>
</protein>
<evidence type="ECO:0000313" key="2">
    <source>
        <dbReference type="Proteomes" id="UP000658997"/>
    </source>
</evidence>
<proteinExistence type="predicted"/>
<dbReference type="PANTHER" id="PTHR42815">
    <property type="entry name" value="FAD-BINDING, PUTATIVE (AFU_ORTHOLOGUE AFUA_6G07600)-RELATED"/>
    <property type="match status" value="1"/>
</dbReference>
<sequence length="331" mass="35980">MTTHKWHSGELALQTALGHVDAVAGVHPIFLPQLTTQHQQFHTSLQILPVATLDSLGRPWASFLTGRDGSEGFIQSPSFTSLVAGSMRLHEDHPVEIALREGAKFGMTSLVRGDDTSYQGPGLKLIAGVGVMFENRRRNKFAGFINEKNVGTKDERTIQVEVMESLGNCPKYINTRQFTPNPNHKPGMLHKKLNLPPGESLPEETKQPIAQTDVVTCAGYMRVVMEILKSKLGVNIRGGKSGFLRLAVESEGGQKRQSLTQSQAEVDITLILAVRRAEAQDMLDLVKNTIASRAGTKGTLDVLVVSAGLTDGDIPQQDLSAGSEAQRKTQP</sequence>
<accession>A0A8H8QRD7</accession>
<name>A0A8H8QRD7_9BASI</name>
<dbReference type="EMBL" id="ULHB01000151">
    <property type="protein sequence ID" value="SYW83542.1"/>
    <property type="molecule type" value="Genomic_DNA"/>
</dbReference>
<reference evidence="1" key="1">
    <citation type="submission" date="2018-08" db="EMBL/GenBank/DDBJ databases">
        <authorList>
            <person name="Guldener U."/>
        </authorList>
    </citation>
    <scope>NUCLEOTIDE SEQUENCE</scope>
    <source>
        <strain evidence="1">UB2</strain>
    </source>
</reference>
<dbReference type="Proteomes" id="UP000658997">
    <property type="component" value="Unassembled WGS sequence"/>
</dbReference>
<keyword evidence="2" id="KW-1185">Reference proteome</keyword>